<dbReference type="EC" id="4.2.1.118" evidence="2"/>
<proteinExistence type="predicted"/>
<dbReference type="AlphaFoldDB" id="A0A517N108"/>
<dbReference type="Pfam" id="PF01261">
    <property type="entry name" value="AP_endonuc_2"/>
    <property type="match status" value="1"/>
</dbReference>
<dbReference type="InterPro" id="IPR013022">
    <property type="entry name" value="Xyl_isomerase-like_TIM-brl"/>
</dbReference>
<dbReference type="InterPro" id="IPR050312">
    <property type="entry name" value="IolE/XylAMocC-like"/>
</dbReference>
<dbReference type="InterPro" id="IPR036237">
    <property type="entry name" value="Xyl_isomerase-like_sf"/>
</dbReference>
<accession>A0A517N108</accession>
<dbReference type="EMBL" id="CP036263">
    <property type="protein sequence ID" value="QDT00816.1"/>
    <property type="molecule type" value="Genomic_DNA"/>
</dbReference>
<organism evidence="2 3">
    <name type="scientific">Adhaeretor mobilis</name>
    <dbReference type="NCBI Taxonomy" id="1930276"/>
    <lineage>
        <taxon>Bacteria</taxon>
        <taxon>Pseudomonadati</taxon>
        <taxon>Planctomycetota</taxon>
        <taxon>Planctomycetia</taxon>
        <taxon>Pirellulales</taxon>
        <taxon>Lacipirellulaceae</taxon>
        <taxon>Adhaeretor</taxon>
    </lineage>
</organism>
<keyword evidence="2" id="KW-0456">Lyase</keyword>
<dbReference type="OrthoDB" id="259215at2"/>
<feature type="domain" description="Xylose isomerase-like TIM barrel" evidence="1">
    <location>
        <begin position="71"/>
        <end position="293"/>
    </location>
</feature>
<dbReference type="PROSITE" id="PS51318">
    <property type="entry name" value="TAT"/>
    <property type="match status" value="1"/>
</dbReference>
<dbReference type="Gene3D" id="3.20.20.150">
    <property type="entry name" value="Divalent-metal-dependent TIM barrel enzymes"/>
    <property type="match status" value="1"/>
</dbReference>
<dbReference type="KEGG" id="amob:HG15A2_41580"/>
<name>A0A517N108_9BACT</name>
<evidence type="ECO:0000313" key="3">
    <source>
        <dbReference type="Proteomes" id="UP000319852"/>
    </source>
</evidence>
<evidence type="ECO:0000313" key="2">
    <source>
        <dbReference type="EMBL" id="QDT00816.1"/>
    </source>
</evidence>
<dbReference type="RefSeq" id="WP_145062559.1">
    <property type="nucleotide sequence ID" value="NZ_CP036263.1"/>
</dbReference>
<dbReference type="GO" id="GO:0046565">
    <property type="term" value="F:3-dehydroshikimate dehydratase activity"/>
    <property type="evidence" value="ECO:0007669"/>
    <property type="project" value="UniProtKB-EC"/>
</dbReference>
<protein>
    <submittedName>
        <fullName evidence="2">3-dehydroshikimate dehydratase</fullName>
        <ecNumber evidence="2">4.2.1.118</ecNumber>
    </submittedName>
</protein>
<sequence>MSLNFDRRKFMLGCAAATAATGGVGSPGKHASAIEPIARNGSHKFKLSLAAYSYRDLLTGDPAELTLADFVDDCAKMNLDATELTSYYFPADTTDADLRKLKQQCFHLGLSVSGTAVGNDFGFPPGAERDRQIADVKRWIDRAEVLGAPVIRIFAGKPKQGQSQQQTHDLMVEGIEACCQYAGEHGIHLALENHGGPTSTAEGVLSFVRDVRSPWFGVNLDSGNFYYDDPYTDLAKIAPYALNVQVKVVTSNNEERTNKQPTDYDRLARILKDSNYRGYIVLEYEEAGDPRTECPKHLAEIRKAFA</sequence>
<evidence type="ECO:0000259" key="1">
    <source>
        <dbReference type="Pfam" id="PF01261"/>
    </source>
</evidence>
<dbReference type="SUPFAM" id="SSF51658">
    <property type="entry name" value="Xylose isomerase-like"/>
    <property type="match status" value="1"/>
</dbReference>
<dbReference type="PANTHER" id="PTHR12110:SF53">
    <property type="entry name" value="BLR5974 PROTEIN"/>
    <property type="match status" value="1"/>
</dbReference>
<dbReference type="InterPro" id="IPR006311">
    <property type="entry name" value="TAT_signal"/>
</dbReference>
<gene>
    <name evidence="2" type="primary">asbF</name>
    <name evidence="2" type="ORF">HG15A2_41580</name>
</gene>
<dbReference type="Proteomes" id="UP000319852">
    <property type="component" value="Chromosome"/>
</dbReference>
<reference evidence="2 3" key="1">
    <citation type="submission" date="2019-02" db="EMBL/GenBank/DDBJ databases">
        <title>Deep-cultivation of Planctomycetes and their phenomic and genomic characterization uncovers novel biology.</title>
        <authorList>
            <person name="Wiegand S."/>
            <person name="Jogler M."/>
            <person name="Boedeker C."/>
            <person name="Pinto D."/>
            <person name="Vollmers J."/>
            <person name="Rivas-Marin E."/>
            <person name="Kohn T."/>
            <person name="Peeters S.H."/>
            <person name="Heuer A."/>
            <person name="Rast P."/>
            <person name="Oberbeckmann S."/>
            <person name="Bunk B."/>
            <person name="Jeske O."/>
            <person name="Meyerdierks A."/>
            <person name="Storesund J.E."/>
            <person name="Kallscheuer N."/>
            <person name="Luecker S."/>
            <person name="Lage O.M."/>
            <person name="Pohl T."/>
            <person name="Merkel B.J."/>
            <person name="Hornburger P."/>
            <person name="Mueller R.-W."/>
            <person name="Bruemmer F."/>
            <person name="Labrenz M."/>
            <person name="Spormann A.M."/>
            <person name="Op den Camp H."/>
            <person name="Overmann J."/>
            <person name="Amann R."/>
            <person name="Jetten M.S.M."/>
            <person name="Mascher T."/>
            <person name="Medema M.H."/>
            <person name="Devos D.P."/>
            <person name="Kaster A.-K."/>
            <person name="Ovreas L."/>
            <person name="Rohde M."/>
            <person name="Galperin M.Y."/>
            <person name="Jogler C."/>
        </authorList>
    </citation>
    <scope>NUCLEOTIDE SEQUENCE [LARGE SCALE GENOMIC DNA]</scope>
    <source>
        <strain evidence="2 3">HG15A2</strain>
    </source>
</reference>
<dbReference type="PANTHER" id="PTHR12110">
    <property type="entry name" value="HYDROXYPYRUVATE ISOMERASE"/>
    <property type="match status" value="1"/>
</dbReference>
<keyword evidence="3" id="KW-1185">Reference proteome</keyword>